<dbReference type="GO" id="GO:0043041">
    <property type="term" value="P:amino acid activation for nonribosomal peptide biosynthetic process"/>
    <property type="evidence" value="ECO:0007669"/>
    <property type="project" value="TreeGrafter"/>
</dbReference>
<dbReference type="GO" id="GO:0005737">
    <property type="term" value="C:cytoplasm"/>
    <property type="evidence" value="ECO:0007669"/>
    <property type="project" value="TreeGrafter"/>
</dbReference>
<dbReference type="PROSITE" id="PS00012">
    <property type="entry name" value="PHOSPHOPANTETHEINE"/>
    <property type="match status" value="1"/>
</dbReference>
<evidence type="ECO:0000313" key="5">
    <source>
        <dbReference type="Proteomes" id="UP000054241"/>
    </source>
</evidence>
<dbReference type="RefSeq" id="WP_067003774.1">
    <property type="nucleotide sequence ID" value="NZ_BNDU01000008.1"/>
</dbReference>
<keyword evidence="1" id="KW-0596">Phosphopantetheine</keyword>
<evidence type="ECO:0000256" key="2">
    <source>
        <dbReference type="ARBA" id="ARBA00022553"/>
    </source>
</evidence>
<keyword evidence="2" id="KW-0597">Phosphoprotein</keyword>
<dbReference type="PROSITE" id="PS50075">
    <property type="entry name" value="CARRIER"/>
    <property type="match status" value="1"/>
</dbReference>
<dbReference type="PANTHER" id="PTHR45527:SF1">
    <property type="entry name" value="FATTY ACID SYNTHASE"/>
    <property type="match status" value="1"/>
</dbReference>
<reference evidence="4 5" key="1">
    <citation type="submission" date="2015-10" db="EMBL/GenBank/DDBJ databases">
        <title>Draft genome sequence of Streptomyces cellostaticus DSM 40189, type strain for the species Streptomyces cellostaticus.</title>
        <authorList>
            <person name="Ruckert C."/>
            <person name="Winkler A."/>
            <person name="Kalinowski J."/>
            <person name="Kampfer P."/>
            <person name="Glaeser S."/>
        </authorList>
    </citation>
    <scope>NUCLEOTIDE SEQUENCE [LARGE SCALE GENOMIC DNA]</scope>
    <source>
        <strain evidence="4 5">DSM 40189</strain>
    </source>
</reference>
<accession>A0A101NHX0</accession>
<dbReference type="Pfam" id="PF00550">
    <property type="entry name" value="PP-binding"/>
    <property type="match status" value="1"/>
</dbReference>
<feature type="domain" description="Carrier" evidence="3">
    <location>
        <begin position="10"/>
        <end position="85"/>
    </location>
</feature>
<sequence length="88" mass="9433">MESSQAAPSSAPVSLVQEIAELWGEHLNGREVGADDDFFALGGNSLTGIKIIDRVSQDYGVRLSVRDFYLAQTPARVAELIEQGRAAA</sequence>
<gene>
    <name evidence="4" type="ORF">AQI88_26270</name>
</gene>
<comment type="caution">
    <text evidence="4">The sequence shown here is derived from an EMBL/GenBank/DDBJ whole genome shotgun (WGS) entry which is preliminary data.</text>
</comment>
<dbReference type="GO" id="GO:0031177">
    <property type="term" value="F:phosphopantetheine binding"/>
    <property type="evidence" value="ECO:0007669"/>
    <property type="project" value="InterPro"/>
</dbReference>
<dbReference type="SMART" id="SM00823">
    <property type="entry name" value="PKS_PP"/>
    <property type="match status" value="1"/>
</dbReference>
<dbReference type="AlphaFoldDB" id="A0A101NHX0"/>
<keyword evidence="5" id="KW-1185">Reference proteome</keyword>
<organism evidence="4 5">
    <name type="scientific">Streptomyces cellostaticus</name>
    <dbReference type="NCBI Taxonomy" id="67285"/>
    <lineage>
        <taxon>Bacteria</taxon>
        <taxon>Bacillati</taxon>
        <taxon>Actinomycetota</taxon>
        <taxon>Actinomycetes</taxon>
        <taxon>Kitasatosporales</taxon>
        <taxon>Streptomycetaceae</taxon>
        <taxon>Streptomyces</taxon>
    </lineage>
</organism>
<dbReference type="PANTHER" id="PTHR45527">
    <property type="entry name" value="NONRIBOSOMAL PEPTIDE SYNTHETASE"/>
    <property type="match status" value="1"/>
</dbReference>
<dbReference type="InterPro" id="IPR036736">
    <property type="entry name" value="ACP-like_sf"/>
</dbReference>
<dbReference type="Proteomes" id="UP000054241">
    <property type="component" value="Unassembled WGS sequence"/>
</dbReference>
<evidence type="ECO:0000259" key="3">
    <source>
        <dbReference type="PROSITE" id="PS50075"/>
    </source>
</evidence>
<dbReference type="GO" id="GO:0044550">
    <property type="term" value="P:secondary metabolite biosynthetic process"/>
    <property type="evidence" value="ECO:0007669"/>
    <property type="project" value="TreeGrafter"/>
</dbReference>
<dbReference type="STRING" id="67285.AQI88_26270"/>
<dbReference type="GO" id="GO:0017000">
    <property type="term" value="P:antibiotic biosynthetic process"/>
    <property type="evidence" value="ECO:0007669"/>
    <property type="project" value="UniProtKB-ARBA"/>
</dbReference>
<evidence type="ECO:0000313" key="4">
    <source>
        <dbReference type="EMBL" id="KUM93581.1"/>
    </source>
</evidence>
<protein>
    <submittedName>
        <fullName evidence="4">Surfactin synthase subunit 1</fullName>
    </submittedName>
</protein>
<dbReference type="InterPro" id="IPR006162">
    <property type="entry name" value="Ppantetheine_attach_site"/>
</dbReference>
<dbReference type="OrthoDB" id="2085352at2"/>
<dbReference type="SUPFAM" id="SSF47336">
    <property type="entry name" value="ACP-like"/>
    <property type="match status" value="1"/>
</dbReference>
<dbReference type="Gene3D" id="1.10.1200.10">
    <property type="entry name" value="ACP-like"/>
    <property type="match status" value="1"/>
</dbReference>
<name>A0A101NHX0_9ACTN</name>
<proteinExistence type="predicted"/>
<dbReference type="EMBL" id="LMWL01000047">
    <property type="protein sequence ID" value="KUM93581.1"/>
    <property type="molecule type" value="Genomic_DNA"/>
</dbReference>
<evidence type="ECO:0000256" key="1">
    <source>
        <dbReference type="ARBA" id="ARBA00022450"/>
    </source>
</evidence>
<dbReference type="InterPro" id="IPR020806">
    <property type="entry name" value="PKS_PP-bd"/>
</dbReference>
<dbReference type="InterPro" id="IPR009081">
    <property type="entry name" value="PP-bd_ACP"/>
</dbReference>